<evidence type="ECO:0000313" key="1">
    <source>
        <dbReference type="EMBL" id="MEA1305666.1"/>
    </source>
</evidence>
<dbReference type="RefSeq" id="WP_075392656.1">
    <property type="nucleotide sequence ID" value="NZ_JAXBCZ010000002.1"/>
</dbReference>
<comment type="caution">
    <text evidence="1">The sequence shown here is derived from an EMBL/GenBank/DDBJ whole genome shotgun (WGS) entry which is preliminary data.</text>
</comment>
<reference evidence="1 2" key="1">
    <citation type="submission" date="2023-06" db="EMBL/GenBank/DDBJ databases">
        <title>Actinomyces orist ORNL 0101 HMT-893 genome.</title>
        <authorList>
            <person name="Johnston C.D."/>
            <person name="Chen T."/>
            <person name="Dewhirst F.E."/>
        </authorList>
    </citation>
    <scope>NUCLEOTIDE SEQUENCE [LARGE SCALE GENOMIC DNA]</scope>
    <source>
        <strain evidence="1 2">ORNL 0101</strain>
    </source>
</reference>
<protein>
    <recommendedName>
        <fullName evidence="3">DUF1828 domain-containing protein</fullName>
    </recommendedName>
</protein>
<gene>
    <name evidence="1" type="ORF">QU665_11420</name>
</gene>
<dbReference type="EMBL" id="JAXBCZ010000002">
    <property type="protein sequence ID" value="MEA1305666.1"/>
    <property type="molecule type" value="Genomic_DNA"/>
</dbReference>
<evidence type="ECO:0000313" key="2">
    <source>
        <dbReference type="Proteomes" id="UP001289581"/>
    </source>
</evidence>
<proteinExistence type="predicted"/>
<evidence type="ECO:0008006" key="3">
    <source>
        <dbReference type="Google" id="ProtNLM"/>
    </source>
</evidence>
<keyword evidence="2" id="KW-1185">Reference proteome</keyword>
<name>A0AAW9KMJ3_9ACTO</name>
<organism evidence="1 2">
    <name type="scientific">Actinomyces oris</name>
    <dbReference type="NCBI Taxonomy" id="544580"/>
    <lineage>
        <taxon>Bacteria</taxon>
        <taxon>Bacillati</taxon>
        <taxon>Actinomycetota</taxon>
        <taxon>Actinomycetes</taxon>
        <taxon>Actinomycetales</taxon>
        <taxon>Actinomycetaceae</taxon>
        <taxon>Actinomyces</taxon>
    </lineage>
</organism>
<dbReference type="Proteomes" id="UP001289581">
    <property type="component" value="Unassembled WGS sequence"/>
</dbReference>
<sequence>MNTDELRSAYLSAVGSHMEITETPSGYVVWAPLFYSDGDGVVLSVYPDAGGWLITDEGSTLSHLIDSGASVDGAVFTEAWSSLARPNEFIPASSTDAESIQTWTDDASLGEAIHDVAVAAIRAEGLAYVRESRNNRRRFSTTIRERMRYLAAGSLFVSRGLTRGNGEIVLASGRAKKVTETIMSEGEVIAAVQALGGHSKEGREQAHDHAFTIFSQSALPPDRRYAVISNPDTWDRSLLKEVGTVAEVVKYNQPDDLDRALTSLVSALPVKEQPAMSCV</sequence>
<accession>A0AAW9KMJ3</accession>
<dbReference type="AlphaFoldDB" id="A0AAW9KMJ3"/>